<accession>A0A1I7TU77</accession>
<sequence length="396" mass="46436">MSSSYTPLYDWSPFQRLLDTYDCFCNWINSFFESPPPPPIEEYSDSDEGFESGFKILNLPYLALHECLSSFSPLELIELSLCSKKAKSIVRFNAKSLFKNSKITALIDENCYIKFGKGSEFTHCVHVVKDYCINDEMDASTSLLYTNRNQKRRINGKLIWAVYQSIYPNVLTTYWDDPIVGIRILMDHISDVFRSSFRIEMLMEFERQDSKLGNWIKGRNKTISSIEFRNPNQRIQYSIQYFQKINALIFNGRQKEIPTTKIEANILHFLDAKWIESTDLPYLNSKNLNIFGSKLKEKHVNQFLKKWVSGSEDNSNLDTLLIEIRGQMNLMKVLEGLDYVLEENEWFHARLGRIHPSYNITRKDQTKVASVFELKNEKQKYIGVTIWTFEHQDLFC</sequence>
<proteinExistence type="predicted"/>
<keyword evidence="2" id="KW-1185">Reference proteome</keyword>
<dbReference type="eggNOG" id="ENOG502TKC8">
    <property type="taxonomic scope" value="Eukaryota"/>
</dbReference>
<dbReference type="WBParaSite" id="Csp11.Scaffold629.g11828.t1">
    <property type="protein sequence ID" value="Csp11.Scaffold629.g11828.t1"/>
    <property type="gene ID" value="Csp11.Scaffold629.g11828"/>
</dbReference>
<name>A0A1I7TU77_9PELO</name>
<dbReference type="PANTHER" id="PTHR22899:SF0">
    <property type="entry name" value="F-BOX ASSOCIATED DOMAIN-CONTAINING PROTEIN-RELATED"/>
    <property type="match status" value="1"/>
</dbReference>
<dbReference type="PANTHER" id="PTHR22899">
    <property type="entry name" value="CYCLIN-RELATED F-BOX FAMILY"/>
    <property type="match status" value="1"/>
</dbReference>
<dbReference type="Pfam" id="PF07735">
    <property type="entry name" value="FBA_2"/>
    <property type="match status" value="1"/>
</dbReference>
<dbReference type="PROSITE" id="PS50181">
    <property type="entry name" value="FBOX"/>
    <property type="match status" value="1"/>
</dbReference>
<protein>
    <submittedName>
        <fullName evidence="3">F-box domain-containing protein</fullName>
    </submittedName>
</protein>
<evidence type="ECO:0000259" key="1">
    <source>
        <dbReference type="PROSITE" id="PS50181"/>
    </source>
</evidence>
<feature type="domain" description="F-box" evidence="1">
    <location>
        <begin position="53"/>
        <end position="101"/>
    </location>
</feature>
<reference evidence="3" key="1">
    <citation type="submission" date="2016-11" db="UniProtKB">
        <authorList>
            <consortium name="WormBaseParasite"/>
        </authorList>
    </citation>
    <scope>IDENTIFICATION</scope>
</reference>
<evidence type="ECO:0000313" key="2">
    <source>
        <dbReference type="Proteomes" id="UP000095282"/>
    </source>
</evidence>
<evidence type="ECO:0000313" key="3">
    <source>
        <dbReference type="WBParaSite" id="Csp11.Scaffold629.g11828.t1"/>
    </source>
</evidence>
<dbReference type="Proteomes" id="UP000095282">
    <property type="component" value="Unplaced"/>
</dbReference>
<dbReference type="InterPro" id="IPR012885">
    <property type="entry name" value="F-box_Sdz-33"/>
</dbReference>
<organism evidence="2 3">
    <name type="scientific">Caenorhabditis tropicalis</name>
    <dbReference type="NCBI Taxonomy" id="1561998"/>
    <lineage>
        <taxon>Eukaryota</taxon>
        <taxon>Metazoa</taxon>
        <taxon>Ecdysozoa</taxon>
        <taxon>Nematoda</taxon>
        <taxon>Chromadorea</taxon>
        <taxon>Rhabditida</taxon>
        <taxon>Rhabditina</taxon>
        <taxon>Rhabditomorpha</taxon>
        <taxon>Rhabditoidea</taxon>
        <taxon>Rhabditidae</taxon>
        <taxon>Peloderinae</taxon>
        <taxon>Caenorhabditis</taxon>
    </lineage>
</organism>
<dbReference type="AlphaFoldDB" id="A0A1I7TU77"/>
<dbReference type="InterPro" id="IPR053222">
    <property type="entry name" value="Zygotic_Embryogenesis-Asso"/>
</dbReference>
<dbReference type="InterPro" id="IPR001810">
    <property type="entry name" value="F-box_dom"/>
</dbReference>
<dbReference type="Pfam" id="PF00646">
    <property type="entry name" value="F-box"/>
    <property type="match status" value="1"/>
</dbReference>